<accession>A0A485MA69</accession>
<sequence length="51" mass="5762">MLGRVCQGAGPDPRTGAGQKAMMLCVLYFTVLYHPYYLVICRLENRLKKVS</sequence>
<dbReference type="EMBL" id="CAADRN010000393">
    <property type="protein sequence ID" value="VFU19612.1"/>
    <property type="molecule type" value="Genomic_DNA"/>
</dbReference>
<organism evidence="2">
    <name type="scientific">anaerobic digester metagenome</name>
    <dbReference type="NCBI Taxonomy" id="1263854"/>
    <lineage>
        <taxon>unclassified sequences</taxon>
        <taxon>metagenomes</taxon>
        <taxon>ecological metagenomes</taxon>
    </lineage>
</organism>
<name>A0A485MA69_9ZZZZ</name>
<evidence type="ECO:0000313" key="2">
    <source>
        <dbReference type="EMBL" id="VFU19612.1"/>
    </source>
</evidence>
<feature type="transmembrane region" description="Helical" evidence="1">
    <location>
        <begin position="21"/>
        <end position="39"/>
    </location>
</feature>
<proteinExistence type="predicted"/>
<evidence type="ECO:0000256" key="1">
    <source>
        <dbReference type="SAM" id="Phobius"/>
    </source>
</evidence>
<dbReference type="AlphaFoldDB" id="A0A485MA69"/>
<gene>
    <name evidence="2" type="ORF">SCFA_890006</name>
</gene>
<keyword evidence="1" id="KW-1133">Transmembrane helix</keyword>
<keyword evidence="1" id="KW-0812">Transmembrane</keyword>
<keyword evidence="1" id="KW-0472">Membrane</keyword>
<reference evidence="2" key="1">
    <citation type="submission" date="2019-03" db="EMBL/GenBank/DDBJ databases">
        <authorList>
            <person name="Hao L."/>
        </authorList>
    </citation>
    <scope>NUCLEOTIDE SEQUENCE</scope>
</reference>
<protein>
    <submittedName>
        <fullName evidence="2">Uncharacterized protein</fullName>
    </submittedName>
</protein>